<dbReference type="PANTHER" id="PTHR45939:SF5">
    <property type="entry name" value="PEROXISOMAL MEMBRANE PROTEIN PMP34"/>
    <property type="match status" value="1"/>
</dbReference>
<dbReference type="OMA" id="XVVNVLL"/>
<keyword evidence="14" id="KW-1185">Reference proteome</keyword>
<dbReference type="Gene3D" id="1.50.40.10">
    <property type="entry name" value="Mitochondrial carrier domain"/>
    <property type="match status" value="1"/>
</dbReference>
<feature type="repeat" description="Solcar" evidence="9">
    <location>
        <begin position="12"/>
        <end position="108"/>
    </location>
</feature>
<dbReference type="AlphaFoldDB" id="R7TAR0"/>
<evidence type="ECO:0000313" key="13">
    <source>
        <dbReference type="EnsemblMetazoa" id="CapteP147871"/>
    </source>
</evidence>
<dbReference type="PROSITE" id="PS50920">
    <property type="entry name" value="SOLCAR"/>
    <property type="match status" value="2"/>
</dbReference>
<evidence type="ECO:0000256" key="10">
    <source>
        <dbReference type="RuleBase" id="RU000488"/>
    </source>
</evidence>
<reference evidence="14" key="1">
    <citation type="submission" date="2012-12" db="EMBL/GenBank/DDBJ databases">
        <authorList>
            <person name="Hellsten U."/>
            <person name="Grimwood J."/>
            <person name="Chapman J.A."/>
            <person name="Shapiro H."/>
            <person name="Aerts A."/>
            <person name="Otillar R.P."/>
            <person name="Terry A.Y."/>
            <person name="Boore J.L."/>
            <person name="Simakov O."/>
            <person name="Marletaz F."/>
            <person name="Cho S.-J."/>
            <person name="Edsinger-Gonzales E."/>
            <person name="Havlak P."/>
            <person name="Kuo D.-H."/>
            <person name="Larsson T."/>
            <person name="Lv J."/>
            <person name="Arendt D."/>
            <person name="Savage R."/>
            <person name="Osoegawa K."/>
            <person name="de Jong P."/>
            <person name="Lindberg D.R."/>
            <person name="Seaver E.C."/>
            <person name="Weisblat D.A."/>
            <person name="Putnam N.H."/>
            <person name="Grigoriev I.V."/>
            <person name="Rokhsar D.S."/>
        </authorList>
    </citation>
    <scope>NUCLEOTIDE SEQUENCE</scope>
    <source>
        <strain evidence="14">I ESC-2004</strain>
    </source>
</reference>
<feature type="repeat" description="Solcar" evidence="9">
    <location>
        <begin position="116"/>
        <end position="198"/>
    </location>
</feature>
<dbReference type="Pfam" id="PF00153">
    <property type="entry name" value="Mito_carr"/>
    <property type="match status" value="2"/>
</dbReference>
<evidence type="ECO:0000313" key="12">
    <source>
        <dbReference type="EMBL" id="ELT88572.1"/>
    </source>
</evidence>
<keyword evidence="8" id="KW-0576">Peroxisome</keyword>
<keyword evidence="4 9" id="KW-0812">Transmembrane</keyword>
<evidence type="ECO:0000256" key="6">
    <source>
        <dbReference type="ARBA" id="ARBA00022989"/>
    </source>
</evidence>
<keyword evidence="6 11" id="KW-1133">Transmembrane helix</keyword>
<gene>
    <name evidence="12" type="ORF">CAPTEDRAFT_147871</name>
</gene>
<dbReference type="GO" id="GO:0044610">
    <property type="term" value="F:FMN transmembrane transporter activity"/>
    <property type="evidence" value="ECO:0007669"/>
    <property type="project" value="TreeGrafter"/>
</dbReference>
<evidence type="ECO:0000256" key="1">
    <source>
        <dbReference type="ARBA" id="ARBA00004585"/>
    </source>
</evidence>
<dbReference type="GO" id="GO:0005347">
    <property type="term" value="F:ATP transmembrane transporter activity"/>
    <property type="evidence" value="ECO:0007669"/>
    <property type="project" value="TreeGrafter"/>
</dbReference>
<dbReference type="GO" id="GO:0080122">
    <property type="term" value="F:AMP transmembrane transporter activity"/>
    <property type="evidence" value="ECO:0007669"/>
    <property type="project" value="TreeGrafter"/>
</dbReference>
<name>R7TAR0_CAPTE</name>
<evidence type="ECO:0000256" key="3">
    <source>
        <dbReference type="ARBA" id="ARBA00022448"/>
    </source>
</evidence>
<protein>
    <submittedName>
        <fullName evidence="12 13">Uncharacterized protein</fullName>
    </submittedName>
</protein>
<comment type="subcellular location">
    <subcellularLocation>
        <location evidence="1">Peroxisome membrane</location>
        <topology evidence="1">Multi-pass membrane protein</topology>
    </subcellularLocation>
</comment>
<dbReference type="EMBL" id="AMQN01003443">
    <property type="status" value="NOT_ANNOTATED_CDS"/>
    <property type="molecule type" value="Genomic_DNA"/>
</dbReference>
<evidence type="ECO:0000256" key="5">
    <source>
        <dbReference type="ARBA" id="ARBA00022737"/>
    </source>
</evidence>
<accession>R7TAR0</accession>
<evidence type="ECO:0000256" key="11">
    <source>
        <dbReference type="SAM" id="Phobius"/>
    </source>
</evidence>
<keyword evidence="5" id="KW-0677">Repeat</keyword>
<evidence type="ECO:0000256" key="8">
    <source>
        <dbReference type="ARBA" id="ARBA00023140"/>
    </source>
</evidence>
<reference evidence="12 14" key="2">
    <citation type="journal article" date="2013" name="Nature">
        <title>Insights into bilaterian evolution from three spiralian genomes.</title>
        <authorList>
            <person name="Simakov O."/>
            <person name="Marletaz F."/>
            <person name="Cho S.J."/>
            <person name="Edsinger-Gonzales E."/>
            <person name="Havlak P."/>
            <person name="Hellsten U."/>
            <person name="Kuo D.H."/>
            <person name="Larsson T."/>
            <person name="Lv J."/>
            <person name="Arendt D."/>
            <person name="Savage R."/>
            <person name="Osoegawa K."/>
            <person name="de Jong P."/>
            <person name="Grimwood J."/>
            <person name="Chapman J.A."/>
            <person name="Shapiro H."/>
            <person name="Aerts A."/>
            <person name="Otillar R.P."/>
            <person name="Terry A.Y."/>
            <person name="Boore J.L."/>
            <person name="Grigoriev I.V."/>
            <person name="Lindberg D.R."/>
            <person name="Seaver E.C."/>
            <person name="Weisblat D.A."/>
            <person name="Putnam N.H."/>
            <person name="Rokhsar D.S."/>
        </authorList>
    </citation>
    <scope>NUCLEOTIDE SEQUENCE</scope>
    <source>
        <strain evidence="12 14">I ESC-2004</strain>
    </source>
</reference>
<dbReference type="EMBL" id="KB311801">
    <property type="protein sequence ID" value="ELT88572.1"/>
    <property type="molecule type" value="Genomic_DNA"/>
</dbReference>
<dbReference type="GO" id="GO:0015230">
    <property type="term" value="F:FAD transmembrane transporter activity"/>
    <property type="evidence" value="ECO:0007669"/>
    <property type="project" value="TreeGrafter"/>
</dbReference>
<evidence type="ECO:0000256" key="4">
    <source>
        <dbReference type="ARBA" id="ARBA00022692"/>
    </source>
</evidence>
<dbReference type="SUPFAM" id="SSF103506">
    <property type="entry name" value="Mitochondrial carrier"/>
    <property type="match status" value="1"/>
</dbReference>
<dbReference type="InterPro" id="IPR052217">
    <property type="entry name" value="Mito/Peroxisomal_Carrier"/>
</dbReference>
<feature type="transmembrane region" description="Helical" evidence="11">
    <location>
        <begin position="121"/>
        <end position="139"/>
    </location>
</feature>
<dbReference type="HOGENOM" id="CLU_015166_6_3_1"/>
<dbReference type="GO" id="GO:0005778">
    <property type="term" value="C:peroxisomal membrane"/>
    <property type="evidence" value="ECO:0007669"/>
    <property type="project" value="UniProtKB-SubCell"/>
</dbReference>
<dbReference type="InterPro" id="IPR018108">
    <property type="entry name" value="MCP_transmembrane"/>
</dbReference>
<sequence length="206" mass="23318">MRGYISEQKWAWQSGFDLIIGLGAGALAVLVSNPLWVVNTRLKLQGAKVHTTHNDMSRKAKYTGIIDCLCQVSKQEGWRSLWSALLPSLILVCNPAIQFMAYEALKSTSVLHQLLHDSQRYFILGAIAKIIATIFTYPLQVHQTCIRAGVSLFGTNQHVQLFTMQWLKAQYRGLEAKLTQTVLTSAMMFMSYEKINLWILTKLQNI</sequence>
<organism evidence="12">
    <name type="scientific">Capitella teleta</name>
    <name type="common">Polychaete worm</name>
    <dbReference type="NCBI Taxonomy" id="283909"/>
    <lineage>
        <taxon>Eukaryota</taxon>
        <taxon>Metazoa</taxon>
        <taxon>Spiralia</taxon>
        <taxon>Lophotrochozoa</taxon>
        <taxon>Annelida</taxon>
        <taxon>Polychaeta</taxon>
        <taxon>Sedentaria</taxon>
        <taxon>Scolecida</taxon>
        <taxon>Capitellidae</taxon>
        <taxon>Capitella</taxon>
    </lineage>
</organism>
<keyword evidence="7 9" id="KW-0472">Membrane</keyword>
<evidence type="ECO:0000313" key="14">
    <source>
        <dbReference type="Proteomes" id="UP000014760"/>
    </source>
</evidence>
<proteinExistence type="inferred from homology"/>
<dbReference type="GO" id="GO:0015217">
    <property type="term" value="F:ADP transmembrane transporter activity"/>
    <property type="evidence" value="ECO:0007669"/>
    <property type="project" value="TreeGrafter"/>
</dbReference>
<dbReference type="GO" id="GO:0051724">
    <property type="term" value="F:NAD transmembrane transporter activity"/>
    <property type="evidence" value="ECO:0007669"/>
    <property type="project" value="TreeGrafter"/>
</dbReference>
<reference evidence="13" key="3">
    <citation type="submission" date="2015-06" db="UniProtKB">
        <authorList>
            <consortium name="EnsemblMetazoa"/>
        </authorList>
    </citation>
    <scope>IDENTIFICATION</scope>
</reference>
<evidence type="ECO:0000256" key="2">
    <source>
        <dbReference type="ARBA" id="ARBA00006375"/>
    </source>
</evidence>
<feature type="transmembrane region" description="Helical" evidence="11">
    <location>
        <begin position="81"/>
        <end position="101"/>
    </location>
</feature>
<dbReference type="PANTHER" id="PTHR45939">
    <property type="entry name" value="PEROXISOMAL MEMBRANE PROTEIN PMP34-RELATED"/>
    <property type="match status" value="1"/>
</dbReference>
<comment type="similarity">
    <text evidence="2 10">Belongs to the mitochondrial carrier (TC 2.A.29) family.</text>
</comment>
<dbReference type="OrthoDB" id="10266426at2759"/>
<evidence type="ECO:0000256" key="7">
    <source>
        <dbReference type="ARBA" id="ARBA00023136"/>
    </source>
</evidence>
<dbReference type="STRING" id="283909.R7TAR0"/>
<dbReference type="Proteomes" id="UP000014760">
    <property type="component" value="Unassembled WGS sequence"/>
</dbReference>
<dbReference type="GO" id="GO:0015228">
    <property type="term" value="F:coenzyme A transmembrane transporter activity"/>
    <property type="evidence" value="ECO:0007669"/>
    <property type="project" value="TreeGrafter"/>
</dbReference>
<dbReference type="InterPro" id="IPR023395">
    <property type="entry name" value="MCP_dom_sf"/>
</dbReference>
<keyword evidence="3 10" id="KW-0813">Transport</keyword>
<dbReference type="EnsemblMetazoa" id="CapteT147871">
    <property type="protein sequence ID" value="CapteP147871"/>
    <property type="gene ID" value="CapteG147871"/>
</dbReference>
<feature type="transmembrane region" description="Helical" evidence="11">
    <location>
        <begin position="18"/>
        <end position="38"/>
    </location>
</feature>
<evidence type="ECO:0000256" key="9">
    <source>
        <dbReference type="PROSITE-ProRule" id="PRU00282"/>
    </source>
</evidence>